<proteinExistence type="predicted"/>
<evidence type="ECO:0000313" key="1">
    <source>
        <dbReference type="EMBL" id="KAJ7020814.1"/>
    </source>
</evidence>
<organism evidence="1 2">
    <name type="scientific">Mycena alexandri</name>
    <dbReference type="NCBI Taxonomy" id="1745969"/>
    <lineage>
        <taxon>Eukaryota</taxon>
        <taxon>Fungi</taxon>
        <taxon>Dikarya</taxon>
        <taxon>Basidiomycota</taxon>
        <taxon>Agaricomycotina</taxon>
        <taxon>Agaricomycetes</taxon>
        <taxon>Agaricomycetidae</taxon>
        <taxon>Agaricales</taxon>
        <taxon>Marasmiineae</taxon>
        <taxon>Mycenaceae</taxon>
        <taxon>Mycena</taxon>
    </lineage>
</organism>
<name>A0AAD6WTX1_9AGAR</name>
<reference evidence="1" key="1">
    <citation type="submission" date="2023-03" db="EMBL/GenBank/DDBJ databases">
        <title>Massive genome expansion in bonnet fungi (Mycena s.s.) driven by repeated elements and novel gene families across ecological guilds.</title>
        <authorList>
            <consortium name="Lawrence Berkeley National Laboratory"/>
            <person name="Harder C.B."/>
            <person name="Miyauchi S."/>
            <person name="Viragh M."/>
            <person name="Kuo A."/>
            <person name="Thoen E."/>
            <person name="Andreopoulos B."/>
            <person name="Lu D."/>
            <person name="Skrede I."/>
            <person name="Drula E."/>
            <person name="Henrissat B."/>
            <person name="Morin E."/>
            <person name="Kohler A."/>
            <person name="Barry K."/>
            <person name="LaButti K."/>
            <person name="Morin E."/>
            <person name="Salamov A."/>
            <person name="Lipzen A."/>
            <person name="Mereny Z."/>
            <person name="Hegedus B."/>
            <person name="Baldrian P."/>
            <person name="Stursova M."/>
            <person name="Weitz H."/>
            <person name="Taylor A."/>
            <person name="Grigoriev I.V."/>
            <person name="Nagy L.G."/>
            <person name="Martin F."/>
            <person name="Kauserud H."/>
        </authorList>
    </citation>
    <scope>NUCLEOTIDE SEQUENCE</scope>
    <source>
        <strain evidence="1">CBHHK200</strain>
    </source>
</reference>
<dbReference type="EMBL" id="JARJCM010000250">
    <property type="protein sequence ID" value="KAJ7020814.1"/>
    <property type="molecule type" value="Genomic_DNA"/>
</dbReference>
<gene>
    <name evidence="1" type="ORF">C8F04DRAFT_1241751</name>
</gene>
<evidence type="ECO:0000313" key="2">
    <source>
        <dbReference type="Proteomes" id="UP001218188"/>
    </source>
</evidence>
<protein>
    <submittedName>
        <fullName evidence="1">Uncharacterized protein</fullName>
    </submittedName>
</protein>
<dbReference type="AlphaFoldDB" id="A0AAD6WTX1"/>
<sequence>MQNDSVKFWNCWLWSGRWAGSGVMFPTWLHNRNDATRSPAHRAPTVVGIADRTVVQGRLIPFDYDVLLLLLLDFGVHTPTRDELRPHCAETLCLEPLVNASRRALARKYRPRFLNLSFTTVTVFGSIYSLRRPWTSKGGNSGAAKLLQGASKLLCGGGNEGGRGRQRGGNQIWGRQFPCGTGGRVTGGGGSLYHYGGKINFEPGPPSQTQDHSDETKALSTVNIVENLGSGEIGPPSPALLRMMYYLLNLWHNNKDPRNFNTVSNFPGCQENLRAGSAPSGYLMPLGIILDWDLQRESYVASAAESG</sequence>
<keyword evidence="2" id="KW-1185">Reference proteome</keyword>
<dbReference type="Proteomes" id="UP001218188">
    <property type="component" value="Unassembled WGS sequence"/>
</dbReference>
<accession>A0AAD6WTX1</accession>
<comment type="caution">
    <text evidence="1">The sequence shown here is derived from an EMBL/GenBank/DDBJ whole genome shotgun (WGS) entry which is preliminary data.</text>
</comment>